<dbReference type="CDD" id="cd07043">
    <property type="entry name" value="STAS_anti-anti-sigma_factors"/>
    <property type="match status" value="1"/>
</dbReference>
<dbReference type="NCBIfam" id="TIGR00377">
    <property type="entry name" value="ant_ant_sig"/>
    <property type="match status" value="1"/>
</dbReference>
<organism evidence="4 5">
    <name type="scientific">Streptomyces toxytricini</name>
    <name type="common">Actinomyces toxytricini</name>
    <dbReference type="NCBI Taxonomy" id="67369"/>
    <lineage>
        <taxon>Bacteria</taxon>
        <taxon>Bacillati</taxon>
        <taxon>Actinomycetota</taxon>
        <taxon>Actinomycetes</taxon>
        <taxon>Kitasatosporales</taxon>
        <taxon>Streptomycetaceae</taxon>
        <taxon>Streptomyces</taxon>
    </lineage>
</organism>
<dbReference type="PANTHER" id="PTHR33495">
    <property type="entry name" value="ANTI-SIGMA FACTOR ANTAGONIST TM_1081-RELATED-RELATED"/>
    <property type="match status" value="1"/>
</dbReference>
<protein>
    <recommendedName>
        <fullName evidence="2">Anti-sigma factor antagonist</fullName>
    </recommendedName>
</protein>
<dbReference type="PANTHER" id="PTHR33495:SF2">
    <property type="entry name" value="ANTI-SIGMA FACTOR ANTAGONIST TM_1081-RELATED"/>
    <property type="match status" value="1"/>
</dbReference>
<name>A0ABW8EFZ4_STRT5</name>
<comment type="similarity">
    <text evidence="1 2">Belongs to the anti-sigma-factor antagonist family.</text>
</comment>
<dbReference type="InterPro" id="IPR003658">
    <property type="entry name" value="Anti-sigma_ant"/>
</dbReference>
<dbReference type="Gene3D" id="3.30.750.24">
    <property type="entry name" value="STAS domain"/>
    <property type="match status" value="1"/>
</dbReference>
<accession>A0ABW8EFZ4</accession>
<dbReference type="SUPFAM" id="SSF52091">
    <property type="entry name" value="SpoIIaa-like"/>
    <property type="match status" value="1"/>
</dbReference>
<evidence type="ECO:0000259" key="3">
    <source>
        <dbReference type="PROSITE" id="PS50801"/>
    </source>
</evidence>
<dbReference type="InterPro" id="IPR058548">
    <property type="entry name" value="MlaB-like_STAS"/>
</dbReference>
<gene>
    <name evidence="4" type="ORF">ACIO7M_13765</name>
</gene>
<dbReference type="RefSeq" id="WP_365510248.1">
    <property type="nucleotide sequence ID" value="NZ_JBFANW010000230.1"/>
</dbReference>
<evidence type="ECO:0000256" key="2">
    <source>
        <dbReference type="RuleBase" id="RU003749"/>
    </source>
</evidence>
<proteinExistence type="inferred from homology"/>
<feature type="domain" description="STAS" evidence="3">
    <location>
        <begin position="34"/>
        <end position="130"/>
    </location>
</feature>
<reference evidence="4 5" key="1">
    <citation type="submission" date="2024-10" db="EMBL/GenBank/DDBJ databases">
        <title>The Natural Products Discovery Center: Release of the First 8490 Sequenced Strains for Exploring Actinobacteria Biosynthetic Diversity.</title>
        <authorList>
            <person name="Kalkreuter E."/>
            <person name="Kautsar S.A."/>
            <person name="Yang D."/>
            <person name="Bader C.D."/>
            <person name="Teijaro C.N."/>
            <person name="Fluegel L."/>
            <person name="Davis C.M."/>
            <person name="Simpson J.R."/>
            <person name="Lauterbach L."/>
            <person name="Steele A.D."/>
            <person name="Gui C."/>
            <person name="Meng S."/>
            <person name="Li G."/>
            <person name="Viehrig K."/>
            <person name="Ye F."/>
            <person name="Su P."/>
            <person name="Kiefer A.F."/>
            <person name="Nichols A."/>
            <person name="Cepeda A.J."/>
            <person name="Yan W."/>
            <person name="Fan B."/>
            <person name="Jiang Y."/>
            <person name="Adhikari A."/>
            <person name="Zheng C.-J."/>
            <person name="Schuster L."/>
            <person name="Cowan T.M."/>
            <person name="Smanski M.J."/>
            <person name="Chevrette M.G."/>
            <person name="De Carvalho L.P.S."/>
            <person name="Shen B."/>
        </authorList>
    </citation>
    <scope>NUCLEOTIDE SEQUENCE [LARGE SCALE GENOMIC DNA]</scope>
    <source>
        <strain evidence="4 5">NPDC087220</strain>
    </source>
</reference>
<dbReference type="Proteomes" id="UP001617351">
    <property type="component" value="Unassembled WGS sequence"/>
</dbReference>
<dbReference type="PROSITE" id="PS50801">
    <property type="entry name" value="STAS"/>
    <property type="match status" value="1"/>
</dbReference>
<keyword evidence="5" id="KW-1185">Reference proteome</keyword>
<dbReference type="InterPro" id="IPR002645">
    <property type="entry name" value="STAS_dom"/>
</dbReference>
<dbReference type="Pfam" id="PF13466">
    <property type="entry name" value="STAS_2"/>
    <property type="match status" value="1"/>
</dbReference>
<dbReference type="EMBL" id="JBIUYY010000005">
    <property type="protein sequence ID" value="MFJ2822169.1"/>
    <property type="molecule type" value="Genomic_DNA"/>
</dbReference>
<dbReference type="InterPro" id="IPR036513">
    <property type="entry name" value="STAS_dom_sf"/>
</dbReference>
<evidence type="ECO:0000256" key="1">
    <source>
        <dbReference type="ARBA" id="ARBA00009013"/>
    </source>
</evidence>
<sequence length="130" mass="13508">MPAENEQGAGMTTGHPQEAPLTVQVRHTQGREAVCHVAGDLDIETLAPAQESLSGLLGQGPPVLVVDLEEVGFCDSSGLNLLLRTRSAALEAGIDFRLAAVAPTVMRVLELTGARAVFSIHDSVDAALAV</sequence>
<evidence type="ECO:0000313" key="5">
    <source>
        <dbReference type="Proteomes" id="UP001617351"/>
    </source>
</evidence>
<comment type="caution">
    <text evidence="4">The sequence shown here is derived from an EMBL/GenBank/DDBJ whole genome shotgun (WGS) entry which is preliminary data.</text>
</comment>
<evidence type="ECO:0000313" key="4">
    <source>
        <dbReference type="EMBL" id="MFJ2822169.1"/>
    </source>
</evidence>